<dbReference type="GO" id="GO:0005829">
    <property type="term" value="C:cytosol"/>
    <property type="evidence" value="ECO:0007669"/>
    <property type="project" value="TreeGrafter"/>
</dbReference>
<keyword evidence="3" id="KW-0326">Glycosidase</keyword>
<dbReference type="AlphaFoldDB" id="A0A3D0WH73"/>
<evidence type="ECO:0000313" key="7">
    <source>
        <dbReference type="Proteomes" id="UP000262699"/>
    </source>
</evidence>
<accession>A0A3D0WH73</accession>
<comment type="similarity">
    <text evidence="1 4">Belongs to the glycosyl hydrolase 1 family.</text>
</comment>
<dbReference type="EMBL" id="DOYJ01000370">
    <property type="protein sequence ID" value="HCB77123.1"/>
    <property type="molecule type" value="Genomic_DNA"/>
</dbReference>
<dbReference type="PRINTS" id="PR00131">
    <property type="entry name" value="GLHYDRLASE1"/>
</dbReference>
<dbReference type="Gene3D" id="3.20.20.80">
    <property type="entry name" value="Glycosidases"/>
    <property type="match status" value="1"/>
</dbReference>
<dbReference type="Pfam" id="PF00232">
    <property type="entry name" value="Glyco_hydro_1"/>
    <property type="match status" value="2"/>
</dbReference>
<dbReference type="InterPro" id="IPR001360">
    <property type="entry name" value="Glyco_hydro_1"/>
</dbReference>
<comment type="caution">
    <text evidence="6">The sequence shown here is derived from an EMBL/GenBank/DDBJ whole genome shotgun (WGS) entry which is preliminary data.</text>
</comment>
<evidence type="ECO:0000256" key="1">
    <source>
        <dbReference type="ARBA" id="ARBA00010838"/>
    </source>
</evidence>
<dbReference type="SUPFAM" id="SSF51445">
    <property type="entry name" value="(Trans)glycosidases"/>
    <property type="match status" value="1"/>
</dbReference>
<keyword evidence="2" id="KW-0378">Hydrolase</keyword>
<feature type="region of interest" description="Disordered" evidence="5">
    <location>
        <begin position="63"/>
        <end position="128"/>
    </location>
</feature>
<dbReference type="PANTHER" id="PTHR10353:SF36">
    <property type="entry name" value="LP05116P"/>
    <property type="match status" value="1"/>
</dbReference>
<evidence type="ECO:0000256" key="3">
    <source>
        <dbReference type="ARBA" id="ARBA00023295"/>
    </source>
</evidence>
<organism evidence="6 7">
    <name type="scientific">Sphingomonas bacterium</name>
    <dbReference type="NCBI Taxonomy" id="1895847"/>
    <lineage>
        <taxon>Bacteria</taxon>
        <taxon>Pseudomonadati</taxon>
        <taxon>Pseudomonadota</taxon>
        <taxon>Alphaproteobacteria</taxon>
        <taxon>Sphingomonadales</taxon>
        <taxon>Sphingomonadaceae</taxon>
        <taxon>Sphingomonas</taxon>
    </lineage>
</organism>
<sequence length="587" mass="64039">MLSDAGDARLLGDGIDLQRRRPDAARRARVHVLAGSPVSVRCRRRRAPVRPGRLVSPLVDLLHRQPGAGHPRRRAGRVRGEHRCQGGRRSGRVVLQELHERDLSDRDRHRFGRRQRPQQPWTGDAEAQLSPAVRARFGADDRPQSGLRVLTSRRALLAGAAAGAALPTLASARAPRRAPPPGFLWGAATAGHQVEGGNVNSDSWVAEHVKPGAFAEPSGDACDSYHRYAEDIAIVRAMGLNTYRFGIEWSRIEPERGEISRAALDHYRRMIDACRAAGLHPFVTYSHFTVPRWFAGAGGWEEMANVDAFVRFCETATRALGDGIGHALTFNEPNLAAQLRWMPFYRRMAPGFAAANAAAARAIGADRFVSTPTFDVRRALPVQLEAHRRAREAIKSVRPDLPVGLSLALNDEQPGSPDSGVKAKIAEVHQPWFEAARADDFIGVQTYGRTLVGADADLPPPPGTETTQTGMAFSPEALGATVRLAARMTGRPVIVTENGIATEDDTRRIAYIDRALAALRGAMAEGVDVRGYIHWSLLDNFEWNSGYRPKFGLVAVDRASFRRTPKPSARHFGALAGASKGRGPAPR</sequence>
<feature type="compositionally biased region" description="Basic and acidic residues" evidence="5">
    <location>
        <begin position="97"/>
        <end position="108"/>
    </location>
</feature>
<protein>
    <submittedName>
        <fullName evidence="6">Beta-glucosidase</fullName>
    </submittedName>
</protein>
<reference evidence="6 7" key="1">
    <citation type="journal article" date="2018" name="Nat. Biotechnol.">
        <title>A standardized bacterial taxonomy based on genome phylogeny substantially revises the tree of life.</title>
        <authorList>
            <person name="Parks D.H."/>
            <person name="Chuvochina M."/>
            <person name="Waite D.W."/>
            <person name="Rinke C."/>
            <person name="Skarshewski A."/>
            <person name="Chaumeil P.A."/>
            <person name="Hugenholtz P."/>
        </authorList>
    </citation>
    <scope>NUCLEOTIDE SEQUENCE [LARGE SCALE GENOMIC DNA]</scope>
    <source>
        <strain evidence="6">UBA9015</strain>
    </source>
</reference>
<dbReference type="GO" id="GO:0016052">
    <property type="term" value="P:carbohydrate catabolic process"/>
    <property type="evidence" value="ECO:0007669"/>
    <property type="project" value="TreeGrafter"/>
</dbReference>
<evidence type="ECO:0000256" key="5">
    <source>
        <dbReference type="SAM" id="MobiDB-lite"/>
    </source>
</evidence>
<dbReference type="Proteomes" id="UP000262699">
    <property type="component" value="Unassembled WGS sequence"/>
</dbReference>
<gene>
    <name evidence="6" type="ORF">DEP91_13310</name>
</gene>
<name>A0A3D0WH73_9SPHN</name>
<dbReference type="InterPro" id="IPR033132">
    <property type="entry name" value="GH_1_N_CS"/>
</dbReference>
<dbReference type="InterPro" id="IPR017853">
    <property type="entry name" value="GH"/>
</dbReference>
<dbReference type="GO" id="GO:0008422">
    <property type="term" value="F:beta-glucosidase activity"/>
    <property type="evidence" value="ECO:0007669"/>
    <property type="project" value="TreeGrafter"/>
</dbReference>
<evidence type="ECO:0000256" key="2">
    <source>
        <dbReference type="ARBA" id="ARBA00022801"/>
    </source>
</evidence>
<evidence type="ECO:0000313" key="6">
    <source>
        <dbReference type="EMBL" id="HCB77123.1"/>
    </source>
</evidence>
<dbReference type="PROSITE" id="PS00653">
    <property type="entry name" value="GLYCOSYL_HYDROL_F1_2"/>
    <property type="match status" value="1"/>
</dbReference>
<proteinExistence type="inferred from homology"/>
<dbReference type="PANTHER" id="PTHR10353">
    <property type="entry name" value="GLYCOSYL HYDROLASE"/>
    <property type="match status" value="1"/>
</dbReference>
<evidence type="ECO:0000256" key="4">
    <source>
        <dbReference type="RuleBase" id="RU003690"/>
    </source>
</evidence>